<dbReference type="InterPro" id="IPR017946">
    <property type="entry name" value="PLC-like_Pdiesterase_TIM-brl"/>
</dbReference>
<reference evidence="2" key="1">
    <citation type="submission" date="2020-05" db="EMBL/GenBank/DDBJ databases">
        <authorList>
            <person name="Chiriac C."/>
            <person name="Salcher M."/>
            <person name="Ghai R."/>
            <person name="Kavagutti S V."/>
        </authorList>
    </citation>
    <scope>NUCLEOTIDE SEQUENCE</scope>
</reference>
<accession>A0A6J7KLD4</accession>
<dbReference type="EMBL" id="CAFBNP010000106">
    <property type="protein sequence ID" value="CAB4955142.1"/>
    <property type="molecule type" value="Genomic_DNA"/>
</dbReference>
<feature type="domain" description="GP-PDE" evidence="1">
    <location>
        <begin position="1"/>
        <end position="209"/>
    </location>
</feature>
<dbReference type="SUPFAM" id="SSF51695">
    <property type="entry name" value="PLC-like phosphodiesterases"/>
    <property type="match status" value="1"/>
</dbReference>
<sequence>MTRLAYEKAIEDGADGFECDVRLTKDREIACIHDRDTARISRTKTKVSKSNLQTLRKSASIITLNELLDMAIKNRKNLLIETKHPVPTGGTIEKKVLALLHTRSDEISKSGIEIICMSFSWFAVQRFSKAWESCTVSKYYWQTWLSQTQSIAISIDLLLKYPKLINRLKLRGKRIFVWTVNSQNHLTLCREFEIDGVITNYPKRAKING</sequence>
<dbReference type="InterPro" id="IPR030395">
    <property type="entry name" value="GP_PDE_dom"/>
</dbReference>
<protein>
    <submittedName>
        <fullName evidence="2">Unannotated protein</fullName>
    </submittedName>
</protein>
<dbReference type="PANTHER" id="PTHR46211:SF13">
    <property type="entry name" value="GLYCEROPHOSPHODIESTER PHOSPHODIESTERASE 1-RELATED"/>
    <property type="match status" value="1"/>
</dbReference>
<evidence type="ECO:0000259" key="1">
    <source>
        <dbReference type="PROSITE" id="PS51704"/>
    </source>
</evidence>
<evidence type="ECO:0000313" key="2">
    <source>
        <dbReference type="EMBL" id="CAB4955142.1"/>
    </source>
</evidence>
<dbReference type="AlphaFoldDB" id="A0A6J7KLD4"/>
<name>A0A6J7KLD4_9ZZZZ</name>
<dbReference type="GO" id="GO:0008081">
    <property type="term" value="F:phosphoric diester hydrolase activity"/>
    <property type="evidence" value="ECO:0007669"/>
    <property type="project" value="InterPro"/>
</dbReference>
<dbReference type="PANTHER" id="PTHR46211">
    <property type="entry name" value="GLYCEROPHOSPHORYL DIESTER PHOSPHODIESTERASE"/>
    <property type="match status" value="1"/>
</dbReference>
<gene>
    <name evidence="2" type="ORF">UFOPK3828_00611</name>
</gene>
<dbReference type="GO" id="GO:0006629">
    <property type="term" value="P:lipid metabolic process"/>
    <property type="evidence" value="ECO:0007669"/>
    <property type="project" value="InterPro"/>
</dbReference>
<dbReference type="Gene3D" id="3.20.20.190">
    <property type="entry name" value="Phosphatidylinositol (PI) phosphodiesterase"/>
    <property type="match status" value="1"/>
</dbReference>
<proteinExistence type="predicted"/>
<dbReference type="PROSITE" id="PS51704">
    <property type="entry name" value="GP_PDE"/>
    <property type="match status" value="1"/>
</dbReference>
<organism evidence="2">
    <name type="scientific">freshwater metagenome</name>
    <dbReference type="NCBI Taxonomy" id="449393"/>
    <lineage>
        <taxon>unclassified sequences</taxon>
        <taxon>metagenomes</taxon>
        <taxon>ecological metagenomes</taxon>
    </lineage>
</organism>
<dbReference type="Pfam" id="PF03009">
    <property type="entry name" value="GDPD"/>
    <property type="match status" value="1"/>
</dbReference>